<organism evidence="3 4">
    <name type="scientific">Oryza glaberrima</name>
    <name type="common">African rice</name>
    <dbReference type="NCBI Taxonomy" id="4538"/>
    <lineage>
        <taxon>Eukaryota</taxon>
        <taxon>Viridiplantae</taxon>
        <taxon>Streptophyta</taxon>
        <taxon>Embryophyta</taxon>
        <taxon>Tracheophyta</taxon>
        <taxon>Spermatophyta</taxon>
        <taxon>Magnoliopsida</taxon>
        <taxon>Liliopsida</taxon>
        <taxon>Poales</taxon>
        <taxon>Poaceae</taxon>
        <taxon>BOP clade</taxon>
        <taxon>Oryzoideae</taxon>
        <taxon>Oryzeae</taxon>
        <taxon>Oryzinae</taxon>
        <taxon>Oryza</taxon>
    </lineage>
</organism>
<dbReference type="EnsemblPlants" id="ORGLA08G0151400.1">
    <property type="protein sequence ID" value="ORGLA08G0151400.1"/>
    <property type="gene ID" value="ORGLA08G0151400"/>
</dbReference>
<feature type="chain" id="PRO_5003650662" evidence="2">
    <location>
        <begin position="17"/>
        <end position="126"/>
    </location>
</feature>
<sequence>MSSLLLSLLSVPLSQSPLLCSLQEKIGAVAREVGRATAARAAAREAGEAAAKSPWESRSSGEAVATAAGPATRRWVKTRQSCCASPCTKTTGSSSCSGAMATSSCRVRRPEAAEAGEDGDGGDGGG</sequence>
<evidence type="ECO:0000313" key="4">
    <source>
        <dbReference type="Proteomes" id="UP000007306"/>
    </source>
</evidence>
<name>I1QJB3_ORYGL</name>
<evidence type="ECO:0000256" key="2">
    <source>
        <dbReference type="SAM" id="SignalP"/>
    </source>
</evidence>
<dbReference type="HOGENOM" id="CLU_1985082_0_0_1"/>
<protein>
    <submittedName>
        <fullName evidence="3">Uncharacterized protein</fullName>
    </submittedName>
</protein>
<dbReference type="AlphaFoldDB" id="I1QJB3"/>
<evidence type="ECO:0000256" key="1">
    <source>
        <dbReference type="SAM" id="MobiDB-lite"/>
    </source>
</evidence>
<feature type="signal peptide" evidence="2">
    <location>
        <begin position="1"/>
        <end position="16"/>
    </location>
</feature>
<keyword evidence="2" id="KW-0732">Signal</keyword>
<feature type="region of interest" description="Disordered" evidence="1">
    <location>
        <begin position="45"/>
        <end position="72"/>
    </location>
</feature>
<keyword evidence="4" id="KW-1185">Reference proteome</keyword>
<proteinExistence type="predicted"/>
<dbReference type="Proteomes" id="UP000007306">
    <property type="component" value="Chromosome 8"/>
</dbReference>
<reference evidence="3" key="1">
    <citation type="submission" date="2015-06" db="UniProtKB">
        <authorList>
            <consortium name="EnsemblPlants"/>
        </authorList>
    </citation>
    <scope>IDENTIFICATION</scope>
</reference>
<reference evidence="3 4" key="2">
    <citation type="submission" date="2018-04" db="EMBL/GenBank/DDBJ databases">
        <title>OglaRS2 (Oryza glaberrima Reference Sequence Version 2).</title>
        <authorList>
            <person name="Zhang J."/>
            <person name="Kudrna D."/>
            <person name="Lee S."/>
            <person name="Talag J."/>
            <person name="Rajasekar S."/>
            <person name="Wing R.A."/>
        </authorList>
    </citation>
    <scope>NUCLEOTIDE SEQUENCE [LARGE SCALE GENOMIC DNA]</scope>
    <source>
        <strain evidence="3 4">cv. IRGC 96717</strain>
    </source>
</reference>
<evidence type="ECO:0000313" key="3">
    <source>
        <dbReference type="EnsemblPlants" id="ORGLA08G0151400.1"/>
    </source>
</evidence>
<feature type="region of interest" description="Disordered" evidence="1">
    <location>
        <begin position="86"/>
        <end position="126"/>
    </location>
</feature>
<feature type="compositionally biased region" description="Low complexity" evidence="1">
    <location>
        <begin position="86"/>
        <end position="105"/>
    </location>
</feature>
<feature type="compositionally biased region" description="Acidic residues" evidence="1">
    <location>
        <begin position="114"/>
        <end position="126"/>
    </location>
</feature>
<dbReference type="Gramene" id="ORGLA08G0151400.1">
    <property type="protein sequence ID" value="ORGLA08G0151400.1"/>
    <property type="gene ID" value="ORGLA08G0151400"/>
</dbReference>
<accession>I1QJB3</accession>